<evidence type="ECO:0000313" key="4">
    <source>
        <dbReference type="Proteomes" id="UP000509301"/>
    </source>
</evidence>
<dbReference type="InterPro" id="IPR005537">
    <property type="entry name" value="RAMP_III_fam"/>
</dbReference>
<accession>A0A6N0NV82</accession>
<name>A0A6N0NV82_9CREN</name>
<dbReference type="OrthoDB" id="44077at2157"/>
<evidence type="ECO:0000256" key="1">
    <source>
        <dbReference type="ARBA" id="ARBA00023118"/>
    </source>
</evidence>
<keyword evidence="1" id="KW-0051">Antiviral defense</keyword>
<dbReference type="Proteomes" id="UP000509301">
    <property type="component" value="Chromosome"/>
</dbReference>
<dbReference type="InterPro" id="IPR052216">
    <property type="entry name" value="CRISPR_Csm3_endoribonuclease"/>
</dbReference>
<dbReference type="Pfam" id="PF03787">
    <property type="entry name" value="RAMPs"/>
    <property type="match status" value="1"/>
</dbReference>
<dbReference type="InterPro" id="IPR013411">
    <property type="entry name" value="CRISPR-assoc_RAMP_Csx7"/>
</dbReference>
<proteinExistence type="predicted"/>
<dbReference type="KEGG" id="mten:GWK48_10580"/>
<organism evidence="3 4">
    <name type="scientific">Metallosphaera tengchongensis</name>
    <dbReference type="NCBI Taxonomy" id="1532350"/>
    <lineage>
        <taxon>Archaea</taxon>
        <taxon>Thermoproteota</taxon>
        <taxon>Thermoprotei</taxon>
        <taxon>Sulfolobales</taxon>
        <taxon>Sulfolobaceae</taxon>
        <taxon>Metallosphaera</taxon>
    </lineage>
</organism>
<reference evidence="3 4" key="1">
    <citation type="submission" date="2020-02" db="EMBL/GenBank/DDBJ databases">
        <title>Comparative genome analysis reveals the metabolism and evolution of the thermophilic archaeal genus Metallosphaera.</title>
        <authorList>
            <person name="Jiang C."/>
        </authorList>
    </citation>
    <scope>NUCLEOTIDE SEQUENCE [LARGE SCALE GENOMIC DNA]</scope>
    <source>
        <strain evidence="3 4">Ric-A</strain>
    </source>
</reference>
<dbReference type="RefSeq" id="WP_174632117.1">
    <property type="nucleotide sequence ID" value="NZ_CP049074.1"/>
</dbReference>
<dbReference type="PANTHER" id="PTHR35579:SF6">
    <property type="entry name" value="DUF324 DOMAIN-CONTAINING PROTEIN"/>
    <property type="match status" value="1"/>
</dbReference>
<feature type="domain" description="CRISPR type III-associated protein" evidence="2">
    <location>
        <begin position="22"/>
        <end position="210"/>
    </location>
</feature>
<dbReference type="GeneID" id="55642393"/>
<dbReference type="PANTHER" id="PTHR35579">
    <property type="entry name" value="CRISPR SYSTEM CMS ENDORIBONUCLEASE CSM3"/>
    <property type="match status" value="1"/>
</dbReference>
<dbReference type="NCBIfam" id="TIGR02581">
    <property type="entry name" value="cas_cyan_RAMP"/>
    <property type="match status" value="1"/>
</dbReference>
<dbReference type="AlphaFoldDB" id="A0A6N0NV82"/>
<dbReference type="GO" id="GO:0051607">
    <property type="term" value="P:defense response to virus"/>
    <property type="evidence" value="ECO:0007669"/>
    <property type="project" value="UniProtKB-KW"/>
</dbReference>
<dbReference type="EMBL" id="CP049074">
    <property type="protein sequence ID" value="QKR00774.1"/>
    <property type="molecule type" value="Genomic_DNA"/>
</dbReference>
<sequence>MSCYDLDKITSIIKVEGKLVNKTPLRVGSGKEASLEDATDNPIMKVDGRPVIPGSSIKGAFRSFIEAYERAKGDQKSRVCDIDDDEESCTSCDDTSYCVPCILFGFKDLGSRVFILDAVAKDFRVGQRTMVSINRVFGGQAPGHLYTLDYVEPEAAFDFTMVVYNLDLVNNESEEWKKESVEAMRLLLKYLSTDGIFLGARRSVGFGLVKLTEANVSLYKAPDLFTAKKYSLQDLITAWSKG</sequence>
<keyword evidence="4" id="KW-1185">Reference proteome</keyword>
<gene>
    <name evidence="3" type="ORF">GWK48_10580</name>
</gene>
<protein>
    <submittedName>
        <fullName evidence="3">CRISPR-associated RAMP protein</fullName>
    </submittedName>
</protein>
<evidence type="ECO:0000259" key="2">
    <source>
        <dbReference type="Pfam" id="PF03787"/>
    </source>
</evidence>
<evidence type="ECO:0000313" key="3">
    <source>
        <dbReference type="EMBL" id="QKR00774.1"/>
    </source>
</evidence>